<evidence type="ECO:0000256" key="1">
    <source>
        <dbReference type="SAM" id="MobiDB-lite"/>
    </source>
</evidence>
<reference evidence="3 4" key="1">
    <citation type="journal article" date="2012" name="PLoS Pathog.">
        <title>Diverse lifestyles and strategies of plant pathogenesis encoded in the genomes of eighteen Dothideomycetes fungi.</title>
        <authorList>
            <person name="Ohm R.A."/>
            <person name="Feau N."/>
            <person name="Henrissat B."/>
            <person name="Schoch C.L."/>
            <person name="Horwitz B.A."/>
            <person name="Barry K.W."/>
            <person name="Condon B.J."/>
            <person name="Copeland A.C."/>
            <person name="Dhillon B."/>
            <person name="Glaser F."/>
            <person name="Hesse C.N."/>
            <person name="Kosti I."/>
            <person name="LaButti K."/>
            <person name="Lindquist E.A."/>
            <person name="Lucas S."/>
            <person name="Salamov A.A."/>
            <person name="Bradshaw R.E."/>
            <person name="Ciuffetti L."/>
            <person name="Hamelin R.C."/>
            <person name="Kema G.H.J."/>
            <person name="Lawrence C."/>
            <person name="Scott J.A."/>
            <person name="Spatafora J.W."/>
            <person name="Turgeon B.G."/>
            <person name="de Wit P.J.G.M."/>
            <person name="Zhong S."/>
            <person name="Goodwin S.B."/>
            <person name="Grigoriev I.V."/>
        </authorList>
    </citation>
    <scope>NUCLEOTIDE SEQUENCE [LARGE SCALE GENOMIC DNA]</scope>
    <source>
        <strain evidence="4">28A</strain>
    </source>
</reference>
<feature type="transmembrane region" description="Helical" evidence="2">
    <location>
        <begin position="166"/>
        <end position="184"/>
    </location>
</feature>
<feature type="region of interest" description="Disordered" evidence="1">
    <location>
        <begin position="271"/>
        <end position="363"/>
    </location>
</feature>
<evidence type="ECO:0000313" key="3">
    <source>
        <dbReference type="EMBL" id="EOA83805.1"/>
    </source>
</evidence>
<keyword evidence="4" id="KW-1185">Reference proteome</keyword>
<dbReference type="HOGENOM" id="CLU_763260_0_0_1"/>
<dbReference type="EMBL" id="KB908814">
    <property type="protein sequence ID" value="EOA83805.1"/>
    <property type="molecule type" value="Genomic_DNA"/>
</dbReference>
<reference evidence="3 4" key="2">
    <citation type="journal article" date="2013" name="PLoS Genet.">
        <title>Comparative genome structure, secondary metabolite, and effector coding capacity across Cochliobolus pathogens.</title>
        <authorList>
            <person name="Condon B.J."/>
            <person name="Leng Y."/>
            <person name="Wu D."/>
            <person name="Bushley K.E."/>
            <person name="Ohm R.A."/>
            <person name="Otillar R."/>
            <person name="Martin J."/>
            <person name="Schackwitz W."/>
            <person name="Grimwood J."/>
            <person name="MohdZainudin N."/>
            <person name="Xue C."/>
            <person name="Wang R."/>
            <person name="Manning V.A."/>
            <person name="Dhillon B."/>
            <person name="Tu Z.J."/>
            <person name="Steffenson B.J."/>
            <person name="Salamov A."/>
            <person name="Sun H."/>
            <person name="Lowry S."/>
            <person name="LaButti K."/>
            <person name="Han J."/>
            <person name="Copeland A."/>
            <person name="Lindquist E."/>
            <person name="Barry K."/>
            <person name="Schmutz J."/>
            <person name="Baker S.E."/>
            <person name="Ciuffetti L.M."/>
            <person name="Grigoriev I.V."/>
            <person name="Zhong S."/>
            <person name="Turgeon B.G."/>
        </authorList>
    </citation>
    <scope>NUCLEOTIDE SEQUENCE [LARGE SCALE GENOMIC DNA]</scope>
    <source>
        <strain evidence="4">28A</strain>
    </source>
</reference>
<organism evidence="3 4">
    <name type="scientific">Exserohilum turcicum (strain 28A)</name>
    <name type="common">Northern leaf blight fungus</name>
    <name type="synonym">Setosphaeria turcica</name>
    <dbReference type="NCBI Taxonomy" id="671987"/>
    <lineage>
        <taxon>Eukaryota</taxon>
        <taxon>Fungi</taxon>
        <taxon>Dikarya</taxon>
        <taxon>Ascomycota</taxon>
        <taxon>Pezizomycotina</taxon>
        <taxon>Dothideomycetes</taxon>
        <taxon>Pleosporomycetidae</taxon>
        <taxon>Pleosporales</taxon>
        <taxon>Pleosporineae</taxon>
        <taxon>Pleosporaceae</taxon>
        <taxon>Exserohilum</taxon>
    </lineage>
</organism>
<accession>R0IET0</accession>
<feature type="transmembrane region" description="Helical" evidence="2">
    <location>
        <begin position="130"/>
        <end position="154"/>
    </location>
</feature>
<name>R0IET0_EXST2</name>
<dbReference type="Proteomes" id="UP000016935">
    <property type="component" value="Unassembled WGS sequence"/>
</dbReference>
<dbReference type="GeneID" id="19402405"/>
<evidence type="ECO:0000313" key="4">
    <source>
        <dbReference type="Proteomes" id="UP000016935"/>
    </source>
</evidence>
<feature type="compositionally biased region" description="Basic and acidic residues" evidence="1">
    <location>
        <begin position="330"/>
        <end position="343"/>
    </location>
</feature>
<keyword evidence="2" id="KW-1133">Transmembrane helix</keyword>
<keyword evidence="2" id="KW-0472">Membrane</keyword>
<protein>
    <submittedName>
        <fullName evidence="3">Uncharacterized protein</fullName>
    </submittedName>
</protein>
<feature type="compositionally biased region" description="Low complexity" evidence="1">
    <location>
        <begin position="282"/>
        <end position="297"/>
    </location>
</feature>
<dbReference type="RefSeq" id="XP_008027987.1">
    <property type="nucleotide sequence ID" value="XM_008029796.1"/>
</dbReference>
<evidence type="ECO:0000256" key="2">
    <source>
        <dbReference type="SAM" id="Phobius"/>
    </source>
</evidence>
<proteinExistence type="predicted"/>
<gene>
    <name evidence="3" type="ORF">SETTUDRAFT_21155</name>
</gene>
<feature type="transmembrane region" description="Helical" evidence="2">
    <location>
        <begin position="225"/>
        <end position="249"/>
    </location>
</feature>
<dbReference type="AlphaFoldDB" id="R0IET0"/>
<keyword evidence="2" id="KW-0812">Transmembrane</keyword>
<sequence length="363" mass="40319">MARIMLWSRLRSKFSLCLHARSSIWPGRTRSIAMTLLVFSLAISMFQFSFSATMAHRLLRTPTEVWCWEKMDDTAWGYDSAFGPGASPFKYGFWKEIKGLPVAYANLGHTVQPQRALGPAFLREGVPGRIGGSATIIMVLIINPLVLMLFIIWFLRRHAWSSTSGITNRSAMLLSVAVLAYFLLDAAGMEVLDSFPTSDANGESSYPLCWQDDISMKELALRGRWARFMVVCGQATGMLGAAGMASYFFTAIAAARLNRQSETVLGLDDLSNRHHHHHHNPSHPNNNNNNNNNNNSRPTHRNPEQGIPLSGLSSPAPIAHTPSNRGFSSHRLDARVERDDKRGAAQTRGDVVNPFTCPENVLR</sequence>